<evidence type="ECO:0000313" key="2">
    <source>
        <dbReference type="Proteomes" id="UP000009234"/>
    </source>
</evidence>
<accession>F6DVF8</accession>
<dbReference type="Proteomes" id="UP000009234">
    <property type="component" value="Chromosome"/>
</dbReference>
<gene>
    <name evidence="1" type="ordered locus">Desru_3211</name>
</gene>
<dbReference type="RefSeq" id="WP_013843166.1">
    <property type="nucleotide sequence ID" value="NC_015589.1"/>
</dbReference>
<dbReference type="EMBL" id="CP002780">
    <property type="protein sequence ID" value="AEG61418.1"/>
    <property type="molecule type" value="Genomic_DNA"/>
</dbReference>
<dbReference type="KEGG" id="dru:Desru_3211"/>
<dbReference type="PROSITE" id="PS51257">
    <property type="entry name" value="PROKAR_LIPOPROTEIN"/>
    <property type="match status" value="1"/>
</dbReference>
<reference evidence="1 2" key="2">
    <citation type="journal article" date="2012" name="Stand. Genomic Sci.">
        <title>Complete genome sequence of the sulfate-reducing firmicute Desulfotomaculum ruminis type strain (DL(T)).</title>
        <authorList>
            <person name="Spring S."/>
            <person name="Visser M."/>
            <person name="Lu M."/>
            <person name="Copeland A."/>
            <person name="Lapidus A."/>
            <person name="Lucas S."/>
            <person name="Cheng J.F."/>
            <person name="Han C."/>
            <person name="Tapia R."/>
            <person name="Goodwin L.A."/>
            <person name="Pitluck S."/>
            <person name="Ivanova N."/>
            <person name="Land M."/>
            <person name="Hauser L."/>
            <person name="Larimer F."/>
            <person name="Rohde M."/>
            <person name="Goker M."/>
            <person name="Detter J.C."/>
            <person name="Kyrpides N.C."/>
            <person name="Woyke T."/>
            <person name="Schaap P.J."/>
            <person name="Plugge C.M."/>
            <person name="Muyzer G."/>
            <person name="Kuever J."/>
            <person name="Pereira I.A."/>
            <person name="Parshina S.N."/>
            <person name="Bernier-Latmani R."/>
            <person name="Stams A.J."/>
            <person name="Klenk H.P."/>
        </authorList>
    </citation>
    <scope>NUCLEOTIDE SEQUENCE [LARGE SCALE GENOMIC DNA]</scope>
    <source>
        <strain evidence="2">ATCC 23193 / DSM 2154 / NCIB 8452 / DL</strain>
    </source>
</reference>
<proteinExistence type="predicted"/>
<dbReference type="AlphaFoldDB" id="F6DVF8"/>
<keyword evidence="2" id="KW-1185">Reference proteome</keyword>
<sequence>MNLSKVIFIINLAISLFFVGCSNQSKNTFDNPILKTIEVTMAFESEGLQLEKSNILANNYLLDGVKPDIFRVVNSKDILFIYSFKQYSSRIKNSSIFNDNVTLIKKFNPLINDTFPFIRKYEAKNILLVYIPEIINPPDNNVTINDNRLKSLENIVFKLNEGKQRLYRGENDYWKGEVLVRYYEYWWEDQNKMKHYEGYYSEQPIITYKGPASKDIGNINYKYEGIGDITEGNQVNLTQEGTLKVKYRENHGPIPRDDSVFKITIEWGNKKEVIEMRGVNHDPALIETKNS</sequence>
<evidence type="ECO:0000313" key="1">
    <source>
        <dbReference type="EMBL" id="AEG61418.1"/>
    </source>
</evidence>
<reference evidence="2" key="1">
    <citation type="submission" date="2011-05" db="EMBL/GenBank/DDBJ databases">
        <title>Complete sequence of Desulfotomaculum ruminis DSM 2154.</title>
        <authorList>
            <person name="Lucas S."/>
            <person name="Copeland A."/>
            <person name="Lapidus A."/>
            <person name="Cheng J.-F."/>
            <person name="Goodwin L."/>
            <person name="Pitluck S."/>
            <person name="Lu M."/>
            <person name="Detter J.C."/>
            <person name="Han C."/>
            <person name="Tapia R."/>
            <person name="Land M."/>
            <person name="Hauser L."/>
            <person name="Kyrpides N."/>
            <person name="Ivanova N."/>
            <person name="Mikhailova N."/>
            <person name="Pagani I."/>
            <person name="Stams A.J.M."/>
            <person name="Plugge C.M."/>
            <person name="Muyzer G."/>
            <person name="Kuever J."/>
            <person name="Parshina S.N."/>
            <person name="Ivanova A.E."/>
            <person name="Nazina T.N."/>
            <person name="Brambilla E."/>
            <person name="Spring S."/>
            <person name="Klenk H.-P."/>
            <person name="Woyke T."/>
        </authorList>
    </citation>
    <scope>NUCLEOTIDE SEQUENCE [LARGE SCALE GENOMIC DNA]</scope>
    <source>
        <strain evidence="2">ATCC 23193 / DSM 2154 / NCIB 8452 / DL</strain>
    </source>
</reference>
<dbReference type="OrthoDB" id="1937568at2"/>
<organism evidence="1 2">
    <name type="scientific">Desulforamulus ruminis (strain ATCC 23193 / DSM 2154 / NCIMB 8452 / DL)</name>
    <name type="common">Desulfotomaculum ruminis</name>
    <dbReference type="NCBI Taxonomy" id="696281"/>
    <lineage>
        <taxon>Bacteria</taxon>
        <taxon>Bacillati</taxon>
        <taxon>Bacillota</taxon>
        <taxon>Clostridia</taxon>
        <taxon>Eubacteriales</taxon>
        <taxon>Peptococcaceae</taxon>
        <taxon>Desulforamulus</taxon>
    </lineage>
</organism>
<protein>
    <recommendedName>
        <fullName evidence="3">Lipoprotein</fullName>
    </recommendedName>
</protein>
<name>F6DVF8_DESRL</name>
<dbReference type="HOGENOM" id="CLU_068854_0_0_9"/>
<dbReference type="eggNOG" id="COG4219">
    <property type="taxonomic scope" value="Bacteria"/>
</dbReference>
<evidence type="ECO:0008006" key="3">
    <source>
        <dbReference type="Google" id="ProtNLM"/>
    </source>
</evidence>
<dbReference type="STRING" id="696281.Desru_3211"/>